<name>A0ABQ2LLJ8_9MICC</name>
<comment type="caution">
    <text evidence="2">The sequence shown here is derived from an EMBL/GenBank/DDBJ whole genome shotgun (WGS) entry which is preliminary data.</text>
</comment>
<feature type="region of interest" description="Disordered" evidence="1">
    <location>
        <begin position="547"/>
        <end position="577"/>
    </location>
</feature>
<evidence type="ECO:0000256" key="1">
    <source>
        <dbReference type="SAM" id="MobiDB-lite"/>
    </source>
</evidence>
<keyword evidence="3" id="KW-1185">Reference proteome</keyword>
<gene>
    <name evidence="2" type="ORF">GCM10010977_00910</name>
</gene>
<evidence type="ECO:0008006" key="4">
    <source>
        <dbReference type="Google" id="ProtNLM"/>
    </source>
</evidence>
<feature type="region of interest" description="Disordered" evidence="1">
    <location>
        <begin position="863"/>
        <end position="883"/>
    </location>
</feature>
<dbReference type="EMBL" id="BMLQ01000001">
    <property type="protein sequence ID" value="GGO39735.1"/>
    <property type="molecule type" value="Genomic_DNA"/>
</dbReference>
<dbReference type="Proteomes" id="UP000642509">
    <property type="component" value="Unassembled WGS sequence"/>
</dbReference>
<proteinExistence type="predicted"/>
<sequence length="883" mass="94983">MRVVLYDGIQETHVASSLERALRSRGHEVYNTGRFGSGYLFRDTDELLPSIASHLDVITGFRPDLVLVFRPASAPYPVLQALRGTGAVVAAWLSDDPVLFKDSYGPVIDLYDLILHCGNESVLRFYEQRFGRPTGVNFPFWTDHTAFPAVYGQHEPESTVMFLGNMVGPVRRARYEQLAAMGHSVRVYGRMEADPAGMGGGFLDSDAEVAEAGGRARVALNIPQFFSAYRGQPTWFPGLEDLGHFDLPSRVVQYAAMGLPVVSVVPGAPRSPAFPEMEVCGGIEEADRRITDMLDSGGLPALAARTLDRFDRSFSATARVQALEALLQDDSWRSLDAAERTVWFLQFDGRTVPDAPVTAVTPVSAVTPEIRDAADTRDAPLAAESAGDVVLAYRYSPRRFDATDVIRRELEGWGRLAAVWIPDDDEDGLRSLLGSLEGGPARYLVLADGLRLTAREADAARDAGLSTVCLLSGETFSPADAARYDLVVRIGPAPVDRVNLLGPATNALHTPAVVESAFLAAVQRRTAQPHDVSAAWTGLTVIRSEDSDAGTGAGASADPVADSLAQRSSGPARDLATRDVATRDLAASDLEDAGPDELAAALSGTVVYLQPTGSGRQRSHAPVTPYAVCAGPVVLTSRHPANRFDDLWGAWLMKVDSSEEAALKLDRLSGTSEASRVSEAEERGRLLDARRQLDDWFRRADDHRAAGRIDGSADPGGPGNPGSPGDPADLPSPLAADEDRMVLLDHRYPLGPAAFAWAAGEYLALRLSFTGADLVRGMRVLQGDRVLAETRFPAGSTQAVDLIATGAPEPAREPVSVELLGDPAHRLHRVTRVRLRMRVRRGTRRASATGTLGLAIHLLPLPVAPAGPPRLQHHPGPPERRHP</sequence>
<evidence type="ECO:0000313" key="3">
    <source>
        <dbReference type="Proteomes" id="UP000642509"/>
    </source>
</evidence>
<evidence type="ECO:0000313" key="2">
    <source>
        <dbReference type="EMBL" id="GGO39735.1"/>
    </source>
</evidence>
<protein>
    <recommendedName>
        <fullName evidence="4">Glycosyltransferase</fullName>
    </recommendedName>
</protein>
<feature type="region of interest" description="Disordered" evidence="1">
    <location>
        <begin position="704"/>
        <end position="734"/>
    </location>
</feature>
<reference evidence="3" key="1">
    <citation type="journal article" date="2019" name="Int. J. Syst. Evol. Microbiol.">
        <title>The Global Catalogue of Microorganisms (GCM) 10K type strain sequencing project: providing services to taxonomists for standard genome sequencing and annotation.</title>
        <authorList>
            <consortium name="The Broad Institute Genomics Platform"/>
            <consortium name="The Broad Institute Genome Sequencing Center for Infectious Disease"/>
            <person name="Wu L."/>
            <person name="Ma J."/>
        </authorList>
    </citation>
    <scope>NUCLEOTIDE SEQUENCE [LARGE SCALE GENOMIC DNA]</scope>
    <source>
        <strain evidence="3">CGMCC 1.7064</strain>
    </source>
</reference>
<dbReference type="RefSeq" id="WP_188803170.1">
    <property type="nucleotide sequence ID" value="NZ_BAAAOU010000003.1"/>
</dbReference>
<organism evidence="2 3">
    <name type="scientific">Citricoccus zhacaiensis</name>
    <dbReference type="NCBI Taxonomy" id="489142"/>
    <lineage>
        <taxon>Bacteria</taxon>
        <taxon>Bacillati</taxon>
        <taxon>Actinomycetota</taxon>
        <taxon>Actinomycetes</taxon>
        <taxon>Micrococcales</taxon>
        <taxon>Micrococcaceae</taxon>
        <taxon>Citricoccus</taxon>
    </lineage>
</organism>
<accession>A0ABQ2LLJ8</accession>